<dbReference type="InterPro" id="IPR058592">
    <property type="entry name" value="Gtf3_C"/>
</dbReference>
<reference evidence="4 5" key="1">
    <citation type="journal article" date="2015" name="Genome Announc.">
        <title>Expanding the biotechnology potential of lactobacilli through comparative genomics of 213 strains and associated genera.</title>
        <authorList>
            <person name="Sun Z."/>
            <person name="Harris H.M."/>
            <person name="McCann A."/>
            <person name="Guo C."/>
            <person name="Argimon S."/>
            <person name="Zhang W."/>
            <person name="Yang X."/>
            <person name="Jeffery I.B."/>
            <person name="Cooney J.C."/>
            <person name="Kagawa T.F."/>
            <person name="Liu W."/>
            <person name="Song Y."/>
            <person name="Salvetti E."/>
            <person name="Wrobel A."/>
            <person name="Rasinkangas P."/>
            <person name="Parkhill J."/>
            <person name="Rea M.C."/>
            <person name="O'Sullivan O."/>
            <person name="Ritari J."/>
            <person name="Douillard F.P."/>
            <person name="Paul Ross R."/>
            <person name="Yang R."/>
            <person name="Briner A.E."/>
            <person name="Felis G.E."/>
            <person name="de Vos W.M."/>
            <person name="Barrangou R."/>
            <person name="Klaenhammer T.R."/>
            <person name="Caufield P.W."/>
            <person name="Cui Y."/>
            <person name="Zhang H."/>
            <person name="O'Toole P.W."/>
        </authorList>
    </citation>
    <scope>NUCLEOTIDE SEQUENCE [LARGE SCALE GENOMIC DNA]</scope>
    <source>
        <strain evidence="4 5">DSM 18630</strain>
    </source>
</reference>
<feature type="domain" description="Glucosyltransferase 3-like N-terminal" evidence="2">
    <location>
        <begin position="4"/>
        <end position="151"/>
    </location>
</feature>
<dbReference type="OrthoDB" id="9790931at2"/>
<sequence>MKNVIMSSIVNKNNKDAGPKAKNDIEKILVAEGFQPLNLELSRNKFKKLLYALVGLNKVFKGKEIDNLVFQYPIYSIFLTQRFIHAIRKYTHAKIYFIIHDIESLRAYKGNQNYQKKELAIFNSTDGMIVHNEAMHRWLTEQGVTVPMEELGIFDYLNPIPEQNQPSYDYSVCFAGNLKSAGFLQKLKLKQGRLDVFGPNQADEYPANVNYQGLYPADQLPKYLKTSFGLVWNGDLLTKCDGDFGEYMQYNMPHKTSLYLSSGIPVIVWKKAAAAKFIEDNQVGIAVDDLNDLEQLLTKIDHQQYETFKQNSLEISKLLRNGSFVKKAIHNLMQQTAD</sequence>
<feature type="domain" description="Glucosyltransferase 3-like C-terminal" evidence="3">
    <location>
        <begin position="172"/>
        <end position="331"/>
    </location>
</feature>
<comment type="caution">
    <text evidence="4">The sequence shown here is derived from an EMBL/GenBank/DDBJ whole genome shotgun (WGS) entry which is preliminary data.</text>
</comment>
<dbReference type="GeneID" id="98319366"/>
<dbReference type="Proteomes" id="UP000051451">
    <property type="component" value="Unassembled WGS sequence"/>
</dbReference>
<evidence type="ECO:0000259" key="2">
    <source>
        <dbReference type="Pfam" id="PF26334"/>
    </source>
</evidence>
<dbReference type="AlphaFoldDB" id="A0A0R1VK73"/>
<accession>A0A0R1VK73</accession>
<evidence type="ECO:0000256" key="1">
    <source>
        <dbReference type="ARBA" id="ARBA00022679"/>
    </source>
</evidence>
<organism evidence="4 5">
    <name type="scientific">Liquorilactobacillus ghanensis DSM 18630</name>
    <dbReference type="NCBI Taxonomy" id="1423750"/>
    <lineage>
        <taxon>Bacteria</taxon>
        <taxon>Bacillati</taxon>
        <taxon>Bacillota</taxon>
        <taxon>Bacilli</taxon>
        <taxon>Lactobacillales</taxon>
        <taxon>Lactobacillaceae</taxon>
        <taxon>Liquorilactobacillus</taxon>
    </lineage>
</organism>
<keyword evidence="5" id="KW-1185">Reference proteome</keyword>
<dbReference type="Gene3D" id="3.40.50.2000">
    <property type="entry name" value="Glycogen Phosphorylase B"/>
    <property type="match status" value="2"/>
</dbReference>
<proteinExistence type="predicted"/>
<name>A0A0R1VK73_9LACO</name>
<dbReference type="STRING" id="1423750.FC89_GL001357"/>
<keyword evidence="1" id="KW-0808">Transferase</keyword>
<evidence type="ECO:0008006" key="6">
    <source>
        <dbReference type="Google" id="ProtNLM"/>
    </source>
</evidence>
<evidence type="ECO:0000259" key="3">
    <source>
        <dbReference type="Pfam" id="PF26337"/>
    </source>
</evidence>
<dbReference type="Pfam" id="PF26337">
    <property type="entry name" value="Gtf3_C"/>
    <property type="match status" value="1"/>
</dbReference>
<dbReference type="SUPFAM" id="SSF53756">
    <property type="entry name" value="UDP-Glycosyltransferase/glycogen phosphorylase"/>
    <property type="match status" value="1"/>
</dbReference>
<dbReference type="PATRIC" id="fig|1423750.3.peg.1390"/>
<dbReference type="InterPro" id="IPR058591">
    <property type="entry name" value="Gtf3_N"/>
</dbReference>
<gene>
    <name evidence="4" type="ORF">FC89_GL001357</name>
</gene>
<dbReference type="EMBL" id="AZGB01000018">
    <property type="protein sequence ID" value="KRM05653.1"/>
    <property type="molecule type" value="Genomic_DNA"/>
</dbReference>
<dbReference type="PIRSF" id="PIRSF007023">
    <property type="entry name" value="UDP-Galf_transf"/>
    <property type="match status" value="1"/>
</dbReference>
<dbReference type="Pfam" id="PF26334">
    <property type="entry name" value="Gtf3_N"/>
    <property type="match status" value="1"/>
</dbReference>
<evidence type="ECO:0000313" key="5">
    <source>
        <dbReference type="Proteomes" id="UP000051451"/>
    </source>
</evidence>
<evidence type="ECO:0000313" key="4">
    <source>
        <dbReference type="EMBL" id="KRM05653.1"/>
    </source>
</evidence>
<protein>
    <recommendedName>
        <fullName evidence="6">Galactofuranosyltransferase</fullName>
    </recommendedName>
</protein>
<dbReference type="RefSeq" id="WP_057872094.1">
    <property type="nucleotide sequence ID" value="NZ_AZGB01000018.1"/>
</dbReference>